<name>A0ABR3PLH6_9PEZI</name>
<dbReference type="RefSeq" id="XP_069203250.1">
    <property type="nucleotide sequence ID" value="XM_069345423.1"/>
</dbReference>
<dbReference type="GeneID" id="95979310"/>
<comment type="caution">
    <text evidence="3">The sequence shown here is derived from an EMBL/GenBank/DDBJ whole genome shotgun (WGS) entry which is preliminary data.</text>
</comment>
<feature type="compositionally biased region" description="Polar residues" evidence="1">
    <location>
        <begin position="20"/>
        <end position="32"/>
    </location>
</feature>
<feature type="compositionally biased region" description="Polar residues" evidence="1">
    <location>
        <begin position="838"/>
        <end position="852"/>
    </location>
</feature>
<feature type="compositionally biased region" description="Low complexity" evidence="1">
    <location>
        <begin position="179"/>
        <end position="189"/>
    </location>
</feature>
<dbReference type="SUPFAM" id="SSF53474">
    <property type="entry name" value="alpha/beta-Hydrolases"/>
    <property type="match status" value="1"/>
</dbReference>
<keyword evidence="4" id="KW-1185">Reference proteome</keyword>
<evidence type="ECO:0000256" key="1">
    <source>
        <dbReference type="SAM" id="MobiDB-lite"/>
    </source>
</evidence>
<feature type="compositionally biased region" description="Polar residues" evidence="1">
    <location>
        <begin position="486"/>
        <end position="501"/>
    </location>
</feature>
<feature type="compositionally biased region" description="Basic and acidic residues" evidence="1">
    <location>
        <begin position="555"/>
        <end position="564"/>
    </location>
</feature>
<dbReference type="Proteomes" id="UP001562354">
    <property type="component" value="Unassembled WGS sequence"/>
</dbReference>
<feature type="compositionally biased region" description="Polar residues" evidence="1">
    <location>
        <begin position="1"/>
        <end position="10"/>
    </location>
</feature>
<dbReference type="InterPro" id="IPR000073">
    <property type="entry name" value="AB_hydrolase_1"/>
</dbReference>
<dbReference type="Pfam" id="PF00561">
    <property type="entry name" value="Abhydrolase_1"/>
    <property type="match status" value="1"/>
</dbReference>
<gene>
    <name evidence="3" type="ORF">AAFC00_005611</name>
</gene>
<dbReference type="InterPro" id="IPR050471">
    <property type="entry name" value="AB_hydrolase"/>
</dbReference>
<dbReference type="PANTHER" id="PTHR43433">
    <property type="entry name" value="HYDROLASE, ALPHA/BETA FOLD FAMILY PROTEIN"/>
    <property type="match status" value="1"/>
</dbReference>
<feature type="region of interest" description="Disordered" evidence="1">
    <location>
        <begin position="213"/>
        <end position="473"/>
    </location>
</feature>
<feature type="domain" description="AB hydrolase-1" evidence="2">
    <location>
        <begin position="704"/>
        <end position="776"/>
    </location>
</feature>
<protein>
    <recommendedName>
        <fullName evidence="2">AB hydrolase-1 domain-containing protein</fullName>
    </recommendedName>
</protein>
<feature type="compositionally biased region" description="Polar residues" evidence="1">
    <location>
        <begin position="367"/>
        <end position="389"/>
    </location>
</feature>
<feature type="compositionally biased region" description="Polar residues" evidence="1">
    <location>
        <begin position="315"/>
        <end position="325"/>
    </location>
</feature>
<feature type="region of interest" description="Disordered" evidence="1">
    <location>
        <begin position="486"/>
        <end position="518"/>
    </location>
</feature>
<feature type="region of interest" description="Disordered" evidence="1">
    <location>
        <begin position="531"/>
        <end position="629"/>
    </location>
</feature>
<evidence type="ECO:0000313" key="4">
    <source>
        <dbReference type="Proteomes" id="UP001562354"/>
    </source>
</evidence>
<feature type="region of interest" description="Disordered" evidence="1">
    <location>
        <begin position="838"/>
        <end position="867"/>
    </location>
</feature>
<dbReference type="PANTHER" id="PTHR43433:SF10">
    <property type="entry name" value="AB HYDROLASE-1 DOMAIN-CONTAINING PROTEIN"/>
    <property type="match status" value="1"/>
</dbReference>
<dbReference type="EMBL" id="JBFMKM010000004">
    <property type="protein sequence ID" value="KAL1306978.1"/>
    <property type="molecule type" value="Genomic_DNA"/>
</dbReference>
<feature type="compositionally biased region" description="Low complexity" evidence="1">
    <location>
        <begin position="582"/>
        <end position="592"/>
    </location>
</feature>
<sequence length="1067" mass="117235">MMEATPSASDLQLRHFGSQREVTQRSSSQSASTKERDKASRASRHKGSGPHLISSIIASFEQVTSPAPSPPLSSSQSASRGVLPSYASRRAGFAPKHQLRRSVSLGVDFSLYSTAIKEEYGGYTFSENGDYDNEDDDEDDNNDDAAEFPIVPTSRRSHGKLPHTTTPSPARSLKDYLRSSSPVSRSSASLNGIETGKPKLYRSNSRLSLESWQHRHSFSQVSIESKSEATPRKPSSRKPSRDTLRPETIREERIAALVVDSSPPKKKATQPASPQVPKSGNTSPMEKSHRPDLVPATSSKNVLEQEEDEHEYYDTTLSNVTGESSKSTKKNPITDAIPLRVSSLNHTTTPPRHGKTKSKRPDHSKHITSTPQRGLTSGGTSKSVDNTPSRPMFEGLDDEDTTVRRIRELKQRREDRLRREQTTAEQPHSRDESITLPDRRTDAKSTRSTGNRSDRPKSAQGTSASKLSRRETGILKAHKVLGLNSPFASQDHSRTNLSGNRSLDYGNDSASSDVIQGPSFDRSTAQLISARTSDSVDAEPSSRRILEPSISPTIRDQRKHDGPKTRPLARPRLPDGSQSKASESTPPSTSHSSRSRLSRSNSTSLERSSRSVVSTLADNGSKSRRKSMSDARDFGVFEEVLQERRKSVTDSVENYLGAPRLSQKVRSHQDGRIITFSEVGDPAGAAVIVCVGMGLTRFVTAFYDDLAATLGLRLITLDRPGVGESEPYPERERVGPLSWPDDVLAVTQHLRITRFSLLAHSAGAIYALATALTLPHCIVGKVQLLAPWIPASQFDTFGLKDSSPDATPVGALPRSQRFLRVLPIPFLKAANGGLFSPSSLKPSNVRTTSTPLLSPGKESGKNGKPRKRLDAMRRESMIYMDQVEPEKPVNTMFPLPEVGEDELAEMEPPTLNLSATATPMDPELTFVAQALDAAEHSARERKSAYSSLLTERTWTLATRNSNPAVDLIVCLERHRDIGFRYVDIQRQITITHGSEDKRVPVENVRWIGEQINRRAAANWDPDARQELKERGGCEVRVLPGEGHGLMASPGVMADVLSDIARQSAARW</sequence>
<proteinExistence type="predicted"/>
<feature type="compositionally biased region" description="Acidic residues" evidence="1">
    <location>
        <begin position="129"/>
        <end position="146"/>
    </location>
</feature>
<dbReference type="InterPro" id="IPR029058">
    <property type="entry name" value="AB_hydrolase_fold"/>
</dbReference>
<dbReference type="Gene3D" id="3.40.50.1820">
    <property type="entry name" value="alpha/beta hydrolase"/>
    <property type="match status" value="1"/>
</dbReference>
<feature type="region of interest" description="Disordered" evidence="1">
    <location>
        <begin position="123"/>
        <end position="201"/>
    </location>
</feature>
<feature type="compositionally biased region" description="Basic and acidic residues" evidence="1">
    <location>
        <begin position="239"/>
        <end position="254"/>
    </location>
</feature>
<feature type="compositionally biased region" description="Polar residues" evidence="1">
    <location>
        <begin position="270"/>
        <end position="285"/>
    </location>
</feature>
<reference evidence="3 4" key="1">
    <citation type="submission" date="2024-07" db="EMBL/GenBank/DDBJ databases">
        <title>Draft sequence of the Neodothiora populina.</title>
        <authorList>
            <person name="Drown D.D."/>
            <person name="Schuette U.S."/>
            <person name="Buechlein A.B."/>
            <person name="Rusch D.R."/>
            <person name="Winton L.W."/>
            <person name="Adams G.A."/>
        </authorList>
    </citation>
    <scope>NUCLEOTIDE SEQUENCE [LARGE SCALE GENOMIC DNA]</scope>
    <source>
        <strain evidence="3 4">CPC 39397</strain>
    </source>
</reference>
<accession>A0ABR3PLH6</accession>
<feature type="region of interest" description="Disordered" evidence="1">
    <location>
        <begin position="1"/>
        <end position="83"/>
    </location>
</feature>
<feature type="compositionally biased region" description="Basic and acidic residues" evidence="1">
    <location>
        <begin position="401"/>
        <end position="445"/>
    </location>
</feature>
<feature type="compositionally biased region" description="Low complexity" evidence="1">
    <location>
        <begin position="598"/>
        <end position="615"/>
    </location>
</feature>
<organism evidence="3 4">
    <name type="scientific">Neodothiora populina</name>
    <dbReference type="NCBI Taxonomy" id="2781224"/>
    <lineage>
        <taxon>Eukaryota</taxon>
        <taxon>Fungi</taxon>
        <taxon>Dikarya</taxon>
        <taxon>Ascomycota</taxon>
        <taxon>Pezizomycotina</taxon>
        <taxon>Dothideomycetes</taxon>
        <taxon>Dothideomycetidae</taxon>
        <taxon>Dothideales</taxon>
        <taxon>Dothioraceae</taxon>
        <taxon>Neodothiora</taxon>
    </lineage>
</organism>
<evidence type="ECO:0000313" key="3">
    <source>
        <dbReference type="EMBL" id="KAL1306978.1"/>
    </source>
</evidence>
<evidence type="ECO:0000259" key="2">
    <source>
        <dbReference type="Pfam" id="PF00561"/>
    </source>
</evidence>